<dbReference type="InterPro" id="IPR003661">
    <property type="entry name" value="HisK_dim/P_dom"/>
</dbReference>
<evidence type="ECO:0000256" key="2">
    <source>
        <dbReference type="ARBA" id="ARBA00004236"/>
    </source>
</evidence>
<dbReference type="InterPro" id="IPR036097">
    <property type="entry name" value="HisK_dim/P_sf"/>
</dbReference>
<gene>
    <name evidence="4" type="ORF">Drose_37465</name>
</gene>
<reference evidence="4" key="1">
    <citation type="submission" date="2021-04" db="EMBL/GenBank/DDBJ databases">
        <title>Biosynthetic gene clusters of Dactylosporangioum roseum.</title>
        <authorList>
            <person name="Hartkoorn R.C."/>
            <person name="Beaudoing E."/>
            <person name="Hot D."/>
            <person name="Moureu S."/>
        </authorList>
    </citation>
    <scope>NUCLEOTIDE SEQUENCE</scope>
    <source>
        <strain evidence="4">NRRL B-16295</strain>
    </source>
</reference>
<evidence type="ECO:0000313" key="4">
    <source>
        <dbReference type="EMBL" id="UWZ36626.1"/>
    </source>
</evidence>
<evidence type="ECO:0000256" key="1">
    <source>
        <dbReference type="ARBA" id="ARBA00000085"/>
    </source>
</evidence>
<proteinExistence type="predicted"/>
<organism evidence="4 5">
    <name type="scientific">Dactylosporangium roseum</name>
    <dbReference type="NCBI Taxonomy" id="47989"/>
    <lineage>
        <taxon>Bacteria</taxon>
        <taxon>Bacillati</taxon>
        <taxon>Actinomycetota</taxon>
        <taxon>Actinomycetes</taxon>
        <taxon>Micromonosporales</taxon>
        <taxon>Micromonosporaceae</taxon>
        <taxon>Dactylosporangium</taxon>
    </lineage>
</organism>
<dbReference type="Proteomes" id="UP001058271">
    <property type="component" value="Chromosome"/>
</dbReference>
<dbReference type="Gene3D" id="1.10.287.130">
    <property type="match status" value="1"/>
</dbReference>
<dbReference type="RefSeq" id="WP_260725972.1">
    <property type="nucleotide sequence ID" value="NZ_BAAABS010000093.1"/>
</dbReference>
<dbReference type="EMBL" id="CP073721">
    <property type="protein sequence ID" value="UWZ36626.1"/>
    <property type="molecule type" value="Genomic_DNA"/>
</dbReference>
<dbReference type="SUPFAM" id="SSF47384">
    <property type="entry name" value="Homodimeric domain of signal transducing histidine kinase"/>
    <property type="match status" value="1"/>
</dbReference>
<keyword evidence="5" id="KW-1185">Reference proteome</keyword>
<sequence length="79" mass="8388">MKSREGRMGDEALAELRAEVSSCAHDLSNALGAIMNYTTFLAEDLAGAPAAADYLPHLRSAAQRALDLVERLNSATAAR</sequence>
<evidence type="ECO:0000313" key="5">
    <source>
        <dbReference type="Proteomes" id="UP001058271"/>
    </source>
</evidence>
<dbReference type="EC" id="2.7.13.3" evidence="3"/>
<comment type="catalytic activity">
    <reaction evidence="1">
        <text>ATP + protein L-histidine = ADP + protein N-phospho-L-histidine.</text>
        <dbReference type="EC" id="2.7.13.3"/>
    </reaction>
</comment>
<accession>A0ABY5Z3M8</accession>
<protein>
    <recommendedName>
        <fullName evidence="3">histidine kinase</fullName>
        <ecNumber evidence="3">2.7.13.3</ecNumber>
    </recommendedName>
</protein>
<comment type="subcellular location">
    <subcellularLocation>
        <location evidence="2">Cell membrane</location>
    </subcellularLocation>
</comment>
<evidence type="ECO:0000256" key="3">
    <source>
        <dbReference type="ARBA" id="ARBA00012438"/>
    </source>
</evidence>
<dbReference type="CDD" id="cd00082">
    <property type="entry name" value="HisKA"/>
    <property type="match status" value="1"/>
</dbReference>
<name>A0ABY5Z3M8_9ACTN</name>